<keyword evidence="3" id="KW-0472">Membrane</keyword>
<proteinExistence type="predicted"/>
<dbReference type="RefSeq" id="XP_028869430.1">
    <property type="nucleotide sequence ID" value="XM_029013597.1"/>
</dbReference>
<feature type="domain" description="C3H1-type" evidence="4">
    <location>
        <begin position="3578"/>
        <end position="3606"/>
    </location>
</feature>
<keyword evidence="6" id="KW-1185">Reference proteome</keyword>
<dbReference type="VEuPathDB" id="PiroplasmaDB:BOVATA_046800"/>
<feature type="zinc finger region" description="C3H1-type" evidence="1">
    <location>
        <begin position="3578"/>
        <end position="3606"/>
    </location>
</feature>
<feature type="coiled-coil region" evidence="2">
    <location>
        <begin position="1788"/>
        <end position="1838"/>
    </location>
</feature>
<gene>
    <name evidence="5" type="ORF">BOVATA_046800</name>
</gene>
<comment type="caution">
    <text evidence="5">The sequence shown here is derived from an EMBL/GenBank/DDBJ whole genome shotgun (WGS) entry which is preliminary data.</text>
</comment>
<evidence type="ECO:0000259" key="4">
    <source>
        <dbReference type="PROSITE" id="PS50103"/>
    </source>
</evidence>
<feature type="coiled-coil region" evidence="2">
    <location>
        <begin position="2166"/>
        <end position="2193"/>
    </location>
</feature>
<dbReference type="Proteomes" id="UP000236319">
    <property type="component" value="Unassembled WGS sequence"/>
</dbReference>
<evidence type="ECO:0000313" key="6">
    <source>
        <dbReference type="Proteomes" id="UP000236319"/>
    </source>
</evidence>
<dbReference type="PROSITE" id="PS50103">
    <property type="entry name" value="ZF_C3H1"/>
    <property type="match status" value="1"/>
</dbReference>
<dbReference type="GO" id="GO:0008270">
    <property type="term" value="F:zinc ion binding"/>
    <property type="evidence" value="ECO:0007669"/>
    <property type="project" value="UniProtKB-KW"/>
</dbReference>
<dbReference type="GeneID" id="39876957"/>
<dbReference type="InterPro" id="IPR000571">
    <property type="entry name" value="Znf_CCCH"/>
</dbReference>
<feature type="coiled-coil region" evidence="2">
    <location>
        <begin position="326"/>
        <end position="363"/>
    </location>
</feature>
<evidence type="ECO:0000256" key="2">
    <source>
        <dbReference type="SAM" id="Coils"/>
    </source>
</evidence>
<sequence>MCFLHGVLETVKGDESVTTYDVQDKIKNLPSKIGELMHNGSHNFQTAIAEVSAALRAWSGELERRTGEVRETFKTLNTTRITNFDSSFSALVNCESRDVATKLEACFTEADRLQKAFSDAFKAYNRLDPKLRKKLNYNVRTVEMHVERFVSAASNTELKVVVDTARVELEILQNTVSTEIGGRIRKLQTTLEDEFKKKIQGPITKVKENLTQVDNDLKQWIQKAAEIVTAVKDRADEIYKEIDGKNDTSVTIHPKIGEIEKAKNLIYNKKEDLGSEVVNLEKWKEDAAKAVDEAENKCCQILGKVQDGRNKNKGKTEVKKSGEALKEKATKLLDALQNAHKSITELQSQAMAAVNKLDKEVREGLGKAKREIIKKIKVYVDTLGKIRTDNSKSKLQVDGQDIEAVLGSGSSLRKLLDEAVKNNLDSESGKINAEAMKDTFAALQETYKGKTGYERNLIVAIKKDIVDKIDEELPYENVYSEVVQPSKAKSHFPNYKESKSQLDTVIPRFLSEGLLGAFTNGGLVTDPSEVRSEKEAVSGYLAEITKELMELTKLVDGNSFLGKDDEKGVKILVGKLKKMLANGDAKTWDVYSNGLGKIFKRLKDIDNEIPSQTNAIGQALEAIKSKLGDLTDVLQKSSPGADVINTLGDLLETGINGQSEATWQVTTKGLQNIQKRLTGIIGTQVKEIGDTVPQTLEQIIAAATKFYGKIESEAYSATNAILSTLSQQVTYATLTVQNKAKDEYYTKIQPMFEAMQKSVATEINIINEGITMDIATGTKGLLRIMMDHANEGNDNNALTKIETFTPLINNKFTTLSSNMRHYLQTILKYVEEEVKTPYSPPLQPAENDISIKVYDVKHCVDKLLSHLNKTDDRMYNFDHDFAKLRDSLRQQLSTFSPSRYNGIHNPALLDALHAGLTGLCGQLDKAYVNRYSGHPDAIDFSNLVKQSSDSSNENELKDELTPDGEKLSKVCLTLLTILQRDMRNLSNECNGKCAGRTIYNTVKKENPLGQLFQSYGYTVPSGQGAQDGELHRSTKKVGRLIIGKLSETITNVQNNGHFMKCKPNGKDKHINVIDVIKCLFKHLKQYYGVCHLHIKESPKPPCNIHQMLCWFTGLPHNPIYDKLKGYITKLFEAPDKTDPSRRTVQPIYAHPTLFTDHDVTSTLYLVTSHCQSVLTAILGHGDSQTTYGCDFPSNALQLQYPSNPAACFDLLCDMIRRLFSSLTFLCKLCSVNAMHHGWAECQYGKDISTTKFPCNDHSTTKPNCQANTEANDQATCQPRSPLMSYLNDCLPGHLPHRLESVGCKSECKTCPFTTPGMPCLTPLGFRGFSGSTRLGKELGNVLSKMFDESHISCLLSLSPKPPATIAEHFGFVLSLLTGINASKPKQSNGIKSLKDEFDTSIKGTSIDLYNESSTLTGALTNAYRNRHSNHGGKDHLTSYADVYSLAMTPACNDSVGNALCAPYLSPLCCDTYYYLGNKHSNTYLSWAIYLPWTFWDLLNNLYNSFCSITCADWGCRGCLRGDKCRSGKHGVVEDEKNADAVCQCTSIVACRGVAPTLYQYGFTFGEASTLNDGSTLKKCKDFCSQLRNVLQSQYFEDLFKECDNFLKEIRWPFMNTLLALWSLSLLYLLHIAVVRLDVLRIRSHLRSPASHRIAAQSLLAAARVKALANVKGKALDDIDARRISLGNLAGQLSGFIGSGKEVKDALLKGLYSNVNQLEKLLNASCGGEGCCKYNDVKNKLNDVNDKLKNQLKEEQNVSENLVNILSKCNLKDLDGPLNELNVSIPQKIQELENDVKCLKNEDKERIKRNETPQNASQIDKLNKDLQSHKASLGSLETLNELCGYAEKIQKNLVDQNPSTSLLNNLCTGLEKFLGYENGNYTGSGIVYSDLDRLCDGVMSFLHGVLDNIQPKLGQHKGTLSSALSKLKDTNLNGITKYRTAIAAVANKVKQYNDAVRQSNESVKSVINTLRDSVNDSFVKSVEYILRENNDAGQKINYKDKDVTEAERQIDLKLEECKRNAAAFNTASDLESKSNINMKNAVNDLNPKLRDRVLVAAKAVKHETDRLTELSTRESEELRETEAKIRSVLQGLNDSVNRSITTQVNSLVKFLCSEVSAIKDKLVSISEMLGNYVEQLKRWISDADAFFQKVMKDVHKIEKNAPGILNQMNVEDKAKELQKKGEELHRRFEYAKNEVGHLVDAAKKKEVNELDTWSAAAGKVVGAAQGKCYLILGKSEIKDSGEPEIKKQADALQKKATDLLTAYSQAHTQFMGLTAKVGAAVAELEAGMKTDLGRIRDSIVQKMKQHVGEMLKDIKGRVEKIKGSGTEGLDGIESGIKGYAAKVGSQFEKEILEKWITTIVEEAGGPVYRNISNYLGDTGNRGMVDRIKVQNALKSNLPGAIKTVFPEAATKQLKDATVENIADRFSAFADQVEKDLGNKSTQVANEVSQHADLSAATSKNYLEITVKHILYSVAVSAKNFALELQRFASESKISEVSKILPVATSLFSSLETAHNTATKKQAANSDPLAEKVEAIETEVNKGMKDDADHDLDVNKNFEEIMTAYDGKKNNPAGPQGLYRKLTDPFKGMSGFSQEQSELKAGTVEKAKKKVQQHLSTIEQELQAIAHYVDKEKKGTSISDNDNGIQDWLNELKTNGLGNNDQEWGDNPKCPKGLLKIKAEIEGALDGIKSKAQQDYQAADQYIGQFASFKRVSEEIQHNLKELLKAFSDAGKEVNKQLTDFKNDKISLRKNAANSLQKLYKNLSMLQSKLQDGPIAQCTRFIDKDAGSMETYCINTLTQNVNSQVQHATETLTTLAKKQYVLSVKGLLTKFAEKVTEELRSHKGFMLRMGGVEKPETPSGQEPPAQKTDTLLGKIQEAVGAYDPSQQAGKAASMKDTFINLVNAFHKYFTPIHKYISDEIKKQLKEKSLPETADDNLTKLVDVHSNFNTLLDHFRKTQTKTGEKTYLFDHDFTDKLAALKTQLQTFTSHKFTNPHHPELLDALKCGLNDFCTQLDKVYVNAYDGHPDKIIWDKLLVNKTLEDGKPSTEKELTPDGTRLSKVLLTVTPIVCDALNDLKMKLDDWKDYKIYNPDASNHSLHRLYFRENGYDVGLRGNADSGELNHRNNFNGSSILTHLTTGQRALFTSSSTPQSPGLDDIPVDEVKEGGLIPELFAHLTEFFQVGHIATSFSKRAPCSVYEQLVWLTGLPHNPVYEKLPKHVRSLFEVPDKNDPSTKHVMPIDASPTKITDALTIEAIDEICGKAYAVLTTVVGTGDAECGYACEFPSNSLGLQYPSNPAQCFETLLDILRRLFPPLKFLFTQCGTPASEHGWLRCQYGKDVKSTKSQCNEHTKQGTKEPTKCLPKSPLQSYLSDSLIGHLPHNLSSIGCQAKCTTCPGGKPGMPCITPLGFRGFSGSTKTGAYLSSVIGELLEIDHLSTLFALSVKTPRTLPEHFEFASALVRGWHNNTAFNKRDVQEAFEKSVKELSINLYETPAELTDALRDAYGSESVSHTICDNPHLLNLTAFNTCNKNGNHCAPYLSSLCGGYYTCLPFKNSSTYLSWAIYLPWTFWDLLNNLYNAFCQITCADWGCRGCLRGDKCKRGKHGVVEDDKQDDDTCQCESIVSCKGVSSTFYQYGFSFGEASTLNGKTPKKCKDFCSQLYKVLQSQYFKDLFKECDNFLKEIRWPFMLLLLALWSLSLLYLLHIAVVRLDVLRIRSHLKSPSSHRIAAQSLLAAARVRALANVKYFSP</sequence>
<dbReference type="EMBL" id="BDSA01000020">
    <property type="protein sequence ID" value="GBE63187.1"/>
    <property type="molecule type" value="Genomic_DNA"/>
</dbReference>
<keyword evidence="3" id="KW-1133">Transmembrane helix</keyword>
<feature type="transmembrane region" description="Helical" evidence="3">
    <location>
        <begin position="3684"/>
        <end position="3709"/>
    </location>
</feature>
<organism evidence="5 6">
    <name type="scientific">Babesia ovata</name>
    <dbReference type="NCBI Taxonomy" id="189622"/>
    <lineage>
        <taxon>Eukaryota</taxon>
        <taxon>Sar</taxon>
        <taxon>Alveolata</taxon>
        <taxon>Apicomplexa</taxon>
        <taxon>Aconoidasida</taxon>
        <taxon>Piroplasmida</taxon>
        <taxon>Babesiidae</taxon>
        <taxon>Babesia</taxon>
    </lineage>
</organism>
<name>A0A2H6KJM1_9APIC</name>
<protein>
    <recommendedName>
        <fullName evidence="4">C3H1-type domain-containing protein</fullName>
    </recommendedName>
</protein>
<keyword evidence="3" id="KW-0812">Transmembrane</keyword>
<evidence type="ECO:0000256" key="1">
    <source>
        <dbReference type="PROSITE-ProRule" id="PRU00723"/>
    </source>
</evidence>
<keyword evidence="2" id="KW-0175">Coiled coil</keyword>
<evidence type="ECO:0000256" key="3">
    <source>
        <dbReference type="SAM" id="Phobius"/>
    </source>
</evidence>
<keyword evidence="1" id="KW-0862">Zinc</keyword>
<keyword evidence="1" id="KW-0863">Zinc-finger</keyword>
<dbReference type="OrthoDB" id="5791880at2759"/>
<keyword evidence="1" id="KW-0479">Metal-binding</keyword>
<feature type="coiled-coil region" evidence="2">
    <location>
        <begin position="1733"/>
        <end position="1764"/>
    </location>
</feature>
<evidence type="ECO:0000313" key="5">
    <source>
        <dbReference type="EMBL" id="GBE63187.1"/>
    </source>
</evidence>
<reference evidence="5 6" key="1">
    <citation type="journal article" date="2017" name="BMC Genomics">
        <title>Whole-genome assembly of Babesia ovata and comparative genomics between closely related pathogens.</title>
        <authorList>
            <person name="Yamagishi J."/>
            <person name="Asada M."/>
            <person name="Hakimi H."/>
            <person name="Tanaka T.Q."/>
            <person name="Sugimoto C."/>
            <person name="Kawazu S."/>
        </authorList>
    </citation>
    <scope>NUCLEOTIDE SEQUENCE [LARGE SCALE GENOMIC DNA]</scope>
    <source>
        <strain evidence="5 6">Miyake</strain>
    </source>
</reference>
<accession>A0A2H6KJM1</accession>